<organism evidence="3">
    <name type="scientific">Candidatus Kentrum eta</name>
    <dbReference type="NCBI Taxonomy" id="2126337"/>
    <lineage>
        <taxon>Bacteria</taxon>
        <taxon>Pseudomonadati</taxon>
        <taxon>Pseudomonadota</taxon>
        <taxon>Gammaproteobacteria</taxon>
        <taxon>Candidatus Kentrum</taxon>
    </lineage>
</organism>
<name>A0A450UYX8_9GAMM</name>
<keyword evidence="3" id="KW-0378">Hydrolase</keyword>
<dbReference type="EMBL" id="CAADFI010000137">
    <property type="protein sequence ID" value="VFJ98569.1"/>
    <property type="molecule type" value="Genomic_DNA"/>
</dbReference>
<accession>A0A450UYX8</accession>
<dbReference type="AlphaFoldDB" id="A0A450UYX8"/>
<dbReference type="GO" id="GO:0004519">
    <property type="term" value="F:endonuclease activity"/>
    <property type="evidence" value="ECO:0007669"/>
    <property type="project" value="UniProtKB-KW"/>
</dbReference>
<evidence type="ECO:0000313" key="4">
    <source>
        <dbReference type="EMBL" id="VFJ98569.1"/>
    </source>
</evidence>
<dbReference type="Pfam" id="PF01541">
    <property type="entry name" value="GIY-YIG"/>
    <property type="match status" value="1"/>
</dbReference>
<dbReference type="Gene3D" id="3.40.1440.10">
    <property type="entry name" value="GIY-YIG endonuclease"/>
    <property type="match status" value="1"/>
</dbReference>
<sequence length="95" mass="11635">MKKPAVYILASGRNGTLYVGVTNDLPRRVWEHKNNVIEGFTKKYRIHELVWFESHRDMFSAIRREKQIKKWHRGSKLTLIERFNPNWRDLWRDLR</sequence>
<proteinExistence type="inferred from homology"/>
<dbReference type="InterPro" id="IPR035901">
    <property type="entry name" value="GIY-YIG_endonuc_sf"/>
</dbReference>
<dbReference type="PANTHER" id="PTHR34477">
    <property type="entry name" value="UPF0213 PROTEIN YHBQ"/>
    <property type="match status" value="1"/>
</dbReference>
<evidence type="ECO:0000256" key="1">
    <source>
        <dbReference type="ARBA" id="ARBA00007435"/>
    </source>
</evidence>
<keyword evidence="3" id="KW-0540">Nuclease</keyword>
<dbReference type="InterPro" id="IPR050190">
    <property type="entry name" value="UPF0213_domain"/>
</dbReference>
<feature type="domain" description="GIY-YIG" evidence="2">
    <location>
        <begin position="2"/>
        <end position="79"/>
    </location>
</feature>
<comment type="similarity">
    <text evidence="1">Belongs to the UPF0213 family.</text>
</comment>
<dbReference type="SUPFAM" id="SSF82771">
    <property type="entry name" value="GIY-YIG endonuclease"/>
    <property type="match status" value="1"/>
</dbReference>
<dbReference type="SMART" id="SM00465">
    <property type="entry name" value="GIYc"/>
    <property type="match status" value="1"/>
</dbReference>
<dbReference type="EMBL" id="CAADFG010000126">
    <property type="protein sequence ID" value="VFJ97743.1"/>
    <property type="molecule type" value="Genomic_DNA"/>
</dbReference>
<dbReference type="InterPro" id="IPR000305">
    <property type="entry name" value="GIY-YIG_endonuc"/>
</dbReference>
<dbReference type="PROSITE" id="PS50164">
    <property type="entry name" value="GIY_YIG"/>
    <property type="match status" value="1"/>
</dbReference>
<evidence type="ECO:0000313" key="3">
    <source>
        <dbReference type="EMBL" id="VFJ97743.1"/>
    </source>
</evidence>
<reference evidence="3" key="1">
    <citation type="submission" date="2019-02" db="EMBL/GenBank/DDBJ databases">
        <authorList>
            <person name="Gruber-Vodicka R. H."/>
            <person name="Seah K. B. B."/>
        </authorList>
    </citation>
    <scope>NUCLEOTIDE SEQUENCE</scope>
    <source>
        <strain evidence="5">BECK_SA2B12</strain>
        <strain evidence="3">BECK_SA2B15</strain>
        <strain evidence="4">BECK_SA2B20</strain>
    </source>
</reference>
<gene>
    <name evidence="3" type="ORF">BECKH772A_GA0070896_1012610</name>
    <name evidence="4" type="ORF">BECKH772B_GA0070898_101377</name>
    <name evidence="5" type="ORF">BECKH772C_GA0070978_101239</name>
</gene>
<dbReference type="EMBL" id="CAADFJ010000123">
    <property type="protein sequence ID" value="VFK03306.1"/>
    <property type="molecule type" value="Genomic_DNA"/>
</dbReference>
<keyword evidence="3" id="KW-0255">Endonuclease</keyword>
<evidence type="ECO:0000313" key="5">
    <source>
        <dbReference type="EMBL" id="VFK03306.1"/>
    </source>
</evidence>
<dbReference type="CDD" id="cd10448">
    <property type="entry name" value="GIY-YIG_unchar_3"/>
    <property type="match status" value="1"/>
</dbReference>
<dbReference type="PANTHER" id="PTHR34477:SF5">
    <property type="entry name" value="BSL5627 PROTEIN"/>
    <property type="match status" value="1"/>
</dbReference>
<protein>
    <submittedName>
        <fullName evidence="3">Putative endonuclease</fullName>
    </submittedName>
</protein>
<evidence type="ECO:0000259" key="2">
    <source>
        <dbReference type="PROSITE" id="PS50164"/>
    </source>
</evidence>